<dbReference type="NCBIfam" id="NF004356">
    <property type="entry name" value="PRK05732.1"/>
    <property type="match status" value="1"/>
</dbReference>
<dbReference type="EMBL" id="JAUOPB010000010">
    <property type="protein sequence ID" value="MDO6423683.1"/>
    <property type="molecule type" value="Genomic_DNA"/>
</dbReference>
<dbReference type="PANTHER" id="PTHR43876">
    <property type="entry name" value="UBIQUINONE BIOSYNTHESIS MONOOXYGENASE COQ6, MITOCHONDRIAL"/>
    <property type="match status" value="1"/>
</dbReference>
<name>A0AAW7XA92_9GAMM</name>
<dbReference type="PANTHER" id="PTHR43876:SF8">
    <property type="entry name" value="2-OCTAPRENYL-6-METHOXYPHENOL HYDROXYLASE"/>
    <property type="match status" value="1"/>
</dbReference>
<dbReference type="Pfam" id="PF01494">
    <property type="entry name" value="FAD_binding_3"/>
    <property type="match status" value="1"/>
</dbReference>
<proteinExistence type="inferred from homology"/>
<evidence type="ECO:0000256" key="1">
    <source>
        <dbReference type="ARBA" id="ARBA00001974"/>
    </source>
</evidence>
<dbReference type="NCBIfam" id="TIGR01988">
    <property type="entry name" value="Ubi-OHases"/>
    <property type="match status" value="1"/>
</dbReference>
<dbReference type="GO" id="GO:0071949">
    <property type="term" value="F:FAD binding"/>
    <property type="evidence" value="ECO:0007669"/>
    <property type="project" value="InterPro"/>
</dbReference>
<evidence type="ECO:0000256" key="7">
    <source>
        <dbReference type="ARBA" id="ARBA00023033"/>
    </source>
</evidence>
<comment type="pathway">
    <text evidence="2">Cofactor biosynthesis; ubiquinone biosynthesis.</text>
</comment>
<comment type="caution">
    <text evidence="10">The sequence shown here is derived from an EMBL/GenBank/DDBJ whole genome shotgun (WGS) entry which is preliminary data.</text>
</comment>
<evidence type="ECO:0000313" key="10">
    <source>
        <dbReference type="EMBL" id="MDO6423683.1"/>
    </source>
</evidence>
<evidence type="ECO:0000256" key="8">
    <source>
        <dbReference type="SAM" id="Phobius"/>
    </source>
</evidence>
<dbReference type="InterPro" id="IPR002938">
    <property type="entry name" value="FAD-bd"/>
</dbReference>
<keyword evidence="8" id="KW-1133">Transmembrane helix</keyword>
<dbReference type="AlphaFoldDB" id="A0AAW7XA92"/>
<evidence type="ECO:0000313" key="11">
    <source>
        <dbReference type="Proteomes" id="UP001169760"/>
    </source>
</evidence>
<evidence type="ECO:0000256" key="3">
    <source>
        <dbReference type="ARBA" id="ARBA00005349"/>
    </source>
</evidence>
<sequence length="438" mass="47319">MVSTNYQYDIVIAGGGMVGLSLALMLVQEMPALQVAIVERAAVTHQPAVTGNSFDSRSTAVSAGSVELLDALEVWPALARHATAIRTVDVSDRGHLGRTRYSVANARAQHMLGALGFVVDNAHLGQALLAAVKQTGRITQLCPATVTAIAPKAQATEITVEFEQEQQASQTLRAQLLIIADGAESGLRKQLGIGADINDYGQHAVIANVHHSKPHQCVAYERFTEQGPMALLPRGGGERGCQSALVWTRPESQLQATLALSDEHCLAQIQSTFGYRLGSFQKISTRHHYPLKLSLAKEQVRSGLALVGNAAHFLHPVAGQGFNLAVRDCAQLTAALAEAHKQNTWLGSLPTLQAYMAKQSRDQFATTMLSHGFNSLFSNNRKPLQLLRNLGLLGLQAAPAAQKDFFDQMMGRGMARAELNLLQRYLLRKQAQAELAEV</sequence>
<dbReference type="Gene3D" id="3.50.50.60">
    <property type="entry name" value="FAD/NAD(P)-binding domain"/>
    <property type="match status" value="2"/>
</dbReference>
<feature type="domain" description="FAD-binding" evidence="9">
    <location>
        <begin position="8"/>
        <end position="341"/>
    </location>
</feature>
<evidence type="ECO:0000256" key="2">
    <source>
        <dbReference type="ARBA" id="ARBA00004749"/>
    </source>
</evidence>
<evidence type="ECO:0000256" key="6">
    <source>
        <dbReference type="ARBA" id="ARBA00023002"/>
    </source>
</evidence>
<evidence type="ECO:0000256" key="5">
    <source>
        <dbReference type="ARBA" id="ARBA00022827"/>
    </source>
</evidence>
<keyword evidence="8" id="KW-0472">Membrane</keyword>
<dbReference type="GO" id="GO:0008681">
    <property type="term" value="F:2-octaprenyl-6-methoxyphenol hydroxylase activity"/>
    <property type="evidence" value="ECO:0007669"/>
    <property type="project" value="TreeGrafter"/>
</dbReference>
<dbReference type="InterPro" id="IPR051205">
    <property type="entry name" value="UbiH/COQ6_monooxygenase"/>
</dbReference>
<dbReference type="EC" id="1.14.13.-" evidence="10"/>
<reference evidence="10" key="1">
    <citation type="submission" date="2023-07" db="EMBL/GenBank/DDBJ databases">
        <title>Genome content predicts the carbon catabolic preferences of heterotrophic bacteria.</title>
        <authorList>
            <person name="Gralka M."/>
        </authorList>
    </citation>
    <scope>NUCLEOTIDE SEQUENCE</scope>
    <source>
        <strain evidence="10">I3M17_2</strain>
    </source>
</reference>
<dbReference type="RefSeq" id="WP_303493273.1">
    <property type="nucleotide sequence ID" value="NZ_JAUOPB010000010.1"/>
</dbReference>
<dbReference type="InterPro" id="IPR010971">
    <property type="entry name" value="UbiH/COQ6"/>
</dbReference>
<organism evidence="10 11">
    <name type="scientific">Saccharophagus degradans</name>
    <dbReference type="NCBI Taxonomy" id="86304"/>
    <lineage>
        <taxon>Bacteria</taxon>
        <taxon>Pseudomonadati</taxon>
        <taxon>Pseudomonadota</taxon>
        <taxon>Gammaproteobacteria</taxon>
        <taxon>Cellvibrionales</taxon>
        <taxon>Cellvibrionaceae</taxon>
        <taxon>Saccharophagus</taxon>
    </lineage>
</organism>
<dbReference type="GO" id="GO:0006744">
    <property type="term" value="P:ubiquinone biosynthetic process"/>
    <property type="evidence" value="ECO:0007669"/>
    <property type="project" value="InterPro"/>
</dbReference>
<dbReference type="InterPro" id="IPR036188">
    <property type="entry name" value="FAD/NAD-bd_sf"/>
</dbReference>
<dbReference type="PRINTS" id="PR00420">
    <property type="entry name" value="RNGMNOXGNASE"/>
</dbReference>
<keyword evidence="5" id="KW-0274">FAD</keyword>
<dbReference type="SUPFAM" id="SSF51905">
    <property type="entry name" value="FAD/NAD(P)-binding domain"/>
    <property type="match status" value="1"/>
</dbReference>
<feature type="transmembrane region" description="Helical" evidence="8">
    <location>
        <begin position="6"/>
        <end position="27"/>
    </location>
</feature>
<keyword evidence="7" id="KW-0503">Monooxygenase</keyword>
<protein>
    <submittedName>
        <fullName evidence="10">2-octaprenyl-6-methoxyphenyl hydroxylase</fullName>
        <ecNumber evidence="10">1.14.13.-</ecNumber>
    </submittedName>
</protein>
<evidence type="ECO:0000256" key="4">
    <source>
        <dbReference type="ARBA" id="ARBA00022630"/>
    </source>
</evidence>
<dbReference type="Proteomes" id="UP001169760">
    <property type="component" value="Unassembled WGS sequence"/>
</dbReference>
<accession>A0AAW7XA92</accession>
<keyword evidence="4" id="KW-0285">Flavoprotein</keyword>
<comment type="cofactor">
    <cofactor evidence="1">
        <name>FAD</name>
        <dbReference type="ChEBI" id="CHEBI:57692"/>
    </cofactor>
</comment>
<keyword evidence="8" id="KW-0812">Transmembrane</keyword>
<comment type="similarity">
    <text evidence="3">Belongs to the UbiH/COQ6 family.</text>
</comment>
<gene>
    <name evidence="10" type="primary">ubiH</name>
    <name evidence="10" type="synonym">visB</name>
    <name evidence="10" type="ORF">Q4521_14470</name>
</gene>
<keyword evidence="6 10" id="KW-0560">Oxidoreductase</keyword>
<evidence type="ECO:0000259" key="9">
    <source>
        <dbReference type="Pfam" id="PF01494"/>
    </source>
</evidence>